<evidence type="ECO:0000313" key="4">
    <source>
        <dbReference type="Proteomes" id="UP000007254"/>
    </source>
</evidence>
<dbReference type="CDD" id="cd06577">
    <property type="entry name" value="PASTA_pknB"/>
    <property type="match status" value="2"/>
</dbReference>
<proteinExistence type="predicted"/>
<evidence type="ECO:0000259" key="2">
    <source>
        <dbReference type="PROSITE" id="PS51178"/>
    </source>
</evidence>
<dbReference type="STRING" id="869211.Spith_2078"/>
<dbReference type="Proteomes" id="UP000007254">
    <property type="component" value="Chromosome"/>
</dbReference>
<keyword evidence="1" id="KW-0472">Membrane</keyword>
<feature type="domain" description="PASTA" evidence="2">
    <location>
        <begin position="52"/>
        <end position="119"/>
    </location>
</feature>
<reference evidence="3 4" key="1">
    <citation type="submission" date="2011-06" db="EMBL/GenBank/DDBJ databases">
        <title>The complete genome of Spirochaeta thermophila DSM 6578.</title>
        <authorList>
            <consortium name="US DOE Joint Genome Institute (JGI-PGF)"/>
            <person name="Lucas S."/>
            <person name="Lapidus A."/>
            <person name="Bruce D."/>
            <person name="Goodwin L."/>
            <person name="Pitluck S."/>
            <person name="Peters L."/>
            <person name="Kyrpides N."/>
            <person name="Mavromatis K."/>
            <person name="Ivanova N."/>
            <person name="Mikailova N."/>
            <person name="Pagani I."/>
            <person name="Chertkov O."/>
            <person name="Detter J.C."/>
            <person name="Tapia R."/>
            <person name="Han C."/>
            <person name="Land M."/>
            <person name="Hauser L."/>
            <person name="Markowitz V."/>
            <person name="Cheng J.-F."/>
            <person name="Hugenholtz P."/>
            <person name="Woyke T."/>
            <person name="Wu D."/>
            <person name="Spring S."/>
            <person name="Merkhoffer B."/>
            <person name="Schneider S."/>
            <person name="Klenk H.-P."/>
            <person name="Eisen J.A."/>
        </authorList>
    </citation>
    <scope>NUCLEOTIDE SEQUENCE [LARGE SCALE GENOMIC DNA]</scope>
    <source>
        <strain evidence="4">ATCC 700085 / DSM 6578 / Z-1203</strain>
    </source>
</reference>
<evidence type="ECO:0000256" key="1">
    <source>
        <dbReference type="SAM" id="Phobius"/>
    </source>
</evidence>
<dbReference type="Gene3D" id="3.30.10.20">
    <property type="match status" value="3"/>
</dbReference>
<protein>
    <submittedName>
        <fullName evidence="3">PASTA domain containing protein</fullName>
    </submittedName>
</protein>
<feature type="domain" description="PASTA" evidence="2">
    <location>
        <begin position="196"/>
        <end position="264"/>
    </location>
</feature>
<dbReference type="KEGG" id="stq:Spith_2078"/>
<dbReference type="RefSeq" id="WP_014625652.1">
    <property type="nucleotide sequence ID" value="NC_017583.1"/>
</dbReference>
<dbReference type="SMART" id="SM00740">
    <property type="entry name" value="PASTA"/>
    <property type="match status" value="3"/>
</dbReference>
<name>G0GEZ0_WINT7</name>
<keyword evidence="1" id="KW-0812">Transmembrane</keyword>
<keyword evidence="1" id="KW-1133">Transmembrane helix</keyword>
<feature type="transmembrane region" description="Helical" evidence="1">
    <location>
        <begin position="23"/>
        <end position="50"/>
    </location>
</feature>
<sequence length="343" mass="38010">MKRLVRKVREAIPRSPDEPAKKWFSFFIYASIFLMLLMALGGVGAFMLAIRAPEEVLVPAVEGQELEDALLALQKYKLYPYVQLRYSSDPTTKGKVIAQSPPPGSLMKVGKEVTLVVSRGAVVEEVQDYRGKLVEEVSLELRSLFAPYEPLITIKQPLVYVYSDKPVGTVLEQKPEPGTRITGPVDLELVVSRGPAPQRVAVPELVGKLPDEAIEALASLALPFTFSPVEEEDTPSDPGMIREQLPEAGTRVAPGTRVELKYVPYRNTRTEIAGLFDYALPTYPVPVDLSVEVIIPGGEREVLFSMKHPGGRLSFPYLLPVNAEIVVKVYNREIIHHLVTQPQ</sequence>
<evidence type="ECO:0000313" key="3">
    <source>
        <dbReference type="EMBL" id="AEJ62334.1"/>
    </source>
</evidence>
<dbReference type="InterPro" id="IPR005543">
    <property type="entry name" value="PASTA_dom"/>
</dbReference>
<dbReference type="HOGENOM" id="CLU_066816_0_0_12"/>
<dbReference type="AlphaFoldDB" id="G0GEZ0"/>
<organism evidence="3 4">
    <name type="scientific">Winmispira thermophila (strain ATCC 700085 / DSM 6578 / Z-1203)</name>
    <name type="common">Spirochaeta thermophila</name>
    <dbReference type="NCBI Taxonomy" id="869211"/>
    <lineage>
        <taxon>Bacteria</taxon>
        <taxon>Pseudomonadati</taxon>
        <taxon>Spirochaetota</taxon>
        <taxon>Spirochaetia</taxon>
        <taxon>Winmispirales</taxon>
        <taxon>Winmispiraceae</taxon>
        <taxon>Winmispira</taxon>
    </lineage>
</organism>
<dbReference type="EMBL" id="CP002903">
    <property type="protein sequence ID" value="AEJ62334.1"/>
    <property type="molecule type" value="Genomic_DNA"/>
</dbReference>
<dbReference type="PROSITE" id="PS51178">
    <property type="entry name" value="PASTA"/>
    <property type="match status" value="2"/>
</dbReference>
<dbReference type="Pfam" id="PF03793">
    <property type="entry name" value="PASTA"/>
    <property type="match status" value="2"/>
</dbReference>
<keyword evidence="4" id="KW-1185">Reference proteome</keyword>
<gene>
    <name evidence="3" type="ordered locus">Spith_2078</name>
</gene>
<accession>G0GEZ0</accession>